<keyword evidence="2" id="KW-0215">Deoxyribonucleotide synthesis</keyword>
<dbReference type="Gene3D" id="3.20.70.20">
    <property type="match status" value="1"/>
</dbReference>
<gene>
    <name evidence="4" type="ORF">Fmac_021178</name>
</gene>
<comment type="similarity">
    <text evidence="1">Belongs to the ribonucleoside diphosphate reductase large chain family.</text>
</comment>
<dbReference type="InterPro" id="IPR039718">
    <property type="entry name" value="Rrm1"/>
</dbReference>
<name>A0ABD1LW74_9FABA</name>
<evidence type="ECO:0000313" key="5">
    <source>
        <dbReference type="Proteomes" id="UP001603857"/>
    </source>
</evidence>
<dbReference type="PANTHER" id="PTHR11573">
    <property type="entry name" value="RIBONUCLEOSIDE-DIPHOSPHATE REDUCTASE LARGE CHAIN"/>
    <property type="match status" value="1"/>
</dbReference>
<reference evidence="4 5" key="1">
    <citation type="submission" date="2024-08" db="EMBL/GenBank/DDBJ databases">
        <title>Insights into the chromosomal genome structure of Flemingia macrophylla.</title>
        <authorList>
            <person name="Ding Y."/>
            <person name="Zhao Y."/>
            <person name="Bi W."/>
            <person name="Wu M."/>
            <person name="Zhao G."/>
            <person name="Gong Y."/>
            <person name="Li W."/>
            <person name="Zhang P."/>
        </authorList>
    </citation>
    <scope>NUCLEOTIDE SEQUENCE [LARGE SCALE GENOMIC DNA]</scope>
    <source>
        <strain evidence="4">DYQJB</strain>
        <tissue evidence="4">Leaf</tissue>
    </source>
</reference>
<comment type="caution">
    <text evidence="4">The sequence shown here is derived from an EMBL/GenBank/DDBJ whole genome shotgun (WGS) entry which is preliminary data.</text>
</comment>
<evidence type="ECO:0000313" key="4">
    <source>
        <dbReference type="EMBL" id="KAL2327751.1"/>
    </source>
</evidence>
<proteinExistence type="inferred from homology"/>
<evidence type="ECO:0000259" key="3">
    <source>
        <dbReference type="PROSITE" id="PS00089"/>
    </source>
</evidence>
<evidence type="ECO:0000256" key="2">
    <source>
        <dbReference type="ARBA" id="ARBA00023116"/>
    </source>
</evidence>
<dbReference type="Proteomes" id="UP001603857">
    <property type="component" value="Unassembled WGS sequence"/>
</dbReference>
<dbReference type="InterPro" id="IPR013346">
    <property type="entry name" value="NrdE_NrdA_C"/>
</dbReference>
<keyword evidence="5" id="KW-1185">Reference proteome</keyword>
<accession>A0ABD1LW74</accession>
<dbReference type="SUPFAM" id="SSF51998">
    <property type="entry name" value="PFL-like glycyl radical enzymes"/>
    <property type="match status" value="1"/>
</dbReference>
<dbReference type="Pfam" id="PF02867">
    <property type="entry name" value="Ribonuc_red_lgC"/>
    <property type="match status" value="1"/>
</dbReference>
<protein>
    <recommendedName>
        <fullName evidence="3">Ribonucleotide reductase large subunit domain-containing protein</fullName>
    </recommendedName>
</protein>
<dbReference type="AlphaFoldDB" id="A0ABD1LW74"/>
<dbReference type="EMBL" id="JBGMDY010000007">
    <property type="protein sequence ID" value="KAL2327751.1"/>
    <property type="molecule type" value="Genomic_DNA"/>
</dbReference>
<dbReference type="PROSITE" id="PS00089">
    <property type="entry name" value="RIBORED_LARGE"/>
    <property type="match status" value="1"/>
</dbReference>
<feature type="domain" description="Ribonucleotide reductase large subunit" evidence="3">
    <location>
        <begin position="81"/>
        <end position="103"/>
    </location>
</feature>
<dbReference type="GO" id="GO:0009263">
    <property type="term" value="P:deoxyribonucleotide biosynthetic process"/>
    <property type="evidence" value="ECO:0007669"/>
    <property type="project" value="UniProtKB-KW"/>
</dbReference>
<dbReference type="InterPro" id="IPR000788">
    <property type="entry name" value="RNR_lg_C"/>
</dbReference>
<evidence type="ECO:0000256" key="1">
    <source>
        <dbReference type="ARBA" id="ARBA00010406"/>
    </source>
</evidence>
<organism evidence="4 5">
    <name type="scientific">Flemingia macrophylla</name>
    <dbReference type="NCBI Taxonomy" id="520843"/>
    <lineage>
        <taxon>Eukaryota</taxon>
        <taxon>Viridiplantae</taxon>
        <taxon>Streptophyta</taxon>
        <taxon>Embryophyta</taxon>
        <taxon>Tracheophyta</taxon>
        <taxon>Spermatophyta</taxon>
        <taxon>Magnoliopsida</taxon>
        <taxon>eudicotyledons</taxon>
        <taxon>Gunneridae</taxon>
        <taxon>Pentapetalae</taxon>
        <taxon>rosids</taxon>
        <taxon>fabids</taxon>
        <taxon>Fabales</taxon>
        <taxon>Fabaceae</taxon>
        <taxon>Papilionoideae</taxon>
        <taxon>50 kb inversion clade</taxon>
        <taxon>NPAAA clade</taxon>
        <taxon>indigoferoid/millettioid clade</taxon>
        <taxon>Phaseoleae</taxon>
        <taxon>Flemingia</taxon>
    </lineage>
</organism>
<sequence length="157" mass="17769">MLSQYCVCGCVRNNIRPQSRGELKSLGNNEDDTSGVECEGVGSCSGRCDIGAWFHRLTYEIAHNYDKPDMWSVTPSNRWDWNALREMISNNGVRNSLHVAPMPIASTSQILGNNECFEPYTSNIYNRRVLSSEFVVVNKHLLHDLTEMGLWSPTLKN</sequence>
<dbReference type="PANTHER" id="PTHR11573:SF6">
    <property type="entry name" value="RIBONUCLEOSIDE-DIPHOSPHATE REDUCTASE LARGE SUBUNIT"/>
    <property type="match status" value="1"/>
</dbReference>